<keyword evidence="1" id="KW-0472">Membrane</keyword>
<reference evidence="3" key="1">
    <citation type="submission" date="2011-02" db="EMBL/GenBank/DDBJ databases">
        <title>Complete sequence of Spirochaeta sp. Buddy.</title>
        <authorList>
            <person name="Lucas S."/>
            <person name="Copeland A."/>
            <person name="Lapidus A."/>
            <person name="Cheng J.-F."/>
            <person name="Goodwin L."/>
            <person name="Pitluck S."/>
            <person name="Zeytun A."/>
            <person name="Detter J.C."/>
            <person name="Han C."/>
            <person name="Tapia R."/>
            <person name="Land M."/>
            <person name="Hauser L."/>
            <person name="Kyrpides N."/>
            <person name="Ivanova N."/>
            <person name="Mikhailova N."/>
            <person name="Pagani I."/>
            <person name="Ritalahti K.M."/>
            <person name="Loeffler F.E."/>
            <person name="Woyke T."/>
        </authorList>
    </citation>
    <scope>NUCLEOTIDE SEQUENCE [LARGE SCALE GENOMIC DNA]</scope>
    <source>
        <strain evidence="3">ATCC BAA-1886 / DSM 22777 / Buddy</strain>
    </source>
</reference>
<evidence type="ECO:0000313" key="2">
    <source>
        <dbReference type="EMBL" id="ADY12104.1"/>
    </source>
</evidence>
<evidence type="ECO:0000256" key="1">
    <source>
        <dbReference type="SAM" id="Phobius"/>
    </source>
</evidence>
<dbReference type="AlphaFoldDB" id="F0RXQ4"/>
<proteinExistence type="predicted"/>
<dbReference type="eggNOG" id="ENOG5033VPU">
    <property type="taxonomic scope" value="Bacteria"/>
</dbReference>
<name>F0RXQ4_SPHGB</name>
<feature type="transmembrane region" description="Helical" evidence="1">
    <location>
        <begin position="119"/>
        <end position="140"/>
    </location>
</feature>
<feature type="transmembrane region" description="Helical" evidence="1">
    <location>
        <begin position="380"/>
        <end position="398"/>
    </location>
</feature>
<protein>
    <recommendedName>
        <fullName evidence="4">O-antigen polymerase</fullName>
    </recommendedName>
</protein>
<feature type="transmembrane region" description="Helical" evidence="1">
    <location>
        <begin position="331"/>
        <end position="350"/>
    </location>
</feature>
<evidence type="ECO:0000313" key="3">
    <source>
        <dbReference type="Proteomes" id="UP000008466"/>
    </source>
</evidence>
<dbReference type="HOGENOM" id="CLU_660393_0_0_12"/>
<keyword evidence="1" id="KW-0812">Transmembrane</keyword>
<gene>
    <name evidence="2" type="ordered locus">SpiBuddy_0266</name>
</gene>
<dbReference type="EMBL" id="CP002541">
    <property type="protein sequence ID" value="ADY12104.1"/>
    <property type="molecule type" value="Genomic_DNA"/>
</dbReference>
<feature type="transmembrane region" description="Helical" evidence="1">
    <location>
        <begin position="357"/>
        <end position="374"/>
    </location>
</feature>
<feature type="transmembrane region" description="Helical" evidence="1">
    <location>
        <begin position="190"/>
        <end position="207"/>
    </location>
</feature>
<accession>F0RXQ4</accession>
<dbReference type="Proteomes" id="UP000008466">
    <property type="component" value="Chromosome"/>
</dbReference>
<dbReference type="KEGG" id="sbu:SpiBuddy_0266"/>
<feature type="transmembrane region" description="Helical" evidence="1">
    <location>
        <begin position="160"/>
        <end position="183"/>
    </location>
</feature>
<feature type="transmembrane region" description="Helical" evidence="1">
    <location>
        <begin position="60"/>
        <end position="77"/>
    </location>
</feature>
<organism evidence="2 3">
    <name type="scientific">Sphaerochaeta globosa (strain ATCC BAA-1886 / DSM 22777 / Buddy)</name>
    <name type="common">Spirochaeta sp. (strain Buddy)</name>
    <dbReference type="NCBI Taxonomy" id="158189"/>
    <lineage>
        <taxon>Bacteria</taxon>
        <taxon>Pseudomonadati</taxon>
        <taxon>Spirochaetota</taxon>
        <taxon>Spirochaetia</taxon>
        <taxon>Spirochaetales</taxon>
        <taxon>Sphaerochaetaceae</taxon>
        <taxon>Sphaerochaeta</taxon>
    </lineage>
</organism>
<feature type="transmembrane region" description="Helical" evidence="1">
    <location>
        <begin position="12"/>
        <end position="29"/>
    </location>
</feature>
<evidence type="ECO:0008006" key="4">
    <source>
        <dbReference type="Google" id="ProtNLM"/>
    </source>
</evidence>
<feature type="transmembrane region" description="Helical" evidence="1">
    <location>
        <begin position="213"/>
        <end position="231"/>
    </location>
</feature>
<keyword evidence="3" id="KW-1185">Reference proteome</keyword>
<sequence length="416" mass="48211">MKLVFKNNQIILKILTLFFTVFSIRLKVIPVTPRIIVLVSVLLYVFFMRGFHYTKDDIKWLIKCFFVFLFTLFSVFLNSANQTDSELPLYSAFNFLIFVGLFPFLLIDVFDDELQFCRALGIAGTIQSIIVIMSALIPLIRTLLQEIQNIDFSRYNYRIFGLGIAGSGGSIYLFCGLFAIAYWIICTKKISIWLTLIYIINFFAITLVGRTGFYAAIIVSLCLFIIVGRNGVWKPSALFGWSFFILIGMIFLYNYVTSVFESNTEVLLYTFRRLGEGFNYSDSETIEKLSLWNDRIIPLSFRTLFIGTGVTRGYSYDGLLVSHDGGYAKRYMSIGLVMALYSYVIYYNYLRKMIKRITGKKGIIVICLLIMLVIEYKEPFMYQLALPFTVLMIVKLKLKAQVQKKEKKWQHYLKKN</sequence>
<feature type="transmembrane region" description="Helical" evidence="1">
    <location>
        <begin position="35"/>
        <end position="53"/>
    </location>
</feature>
<feature type="transmembrane region" description="Helical" evidence="1">
    <location>
        <begin position="238"/>
        <end position="256"/>
    </location>
</feature>
<feature type="transmembrane region" description="Helical" evidence="1">
    <location>
        <begin position="89"/>
        <end position="107"/>
    </location>
</feature>
<keyword evidence="1" id="KW-1133">Transmembrane helix</keyword>
<dbReference type="STRING" id="158189.SpiBuddy_0266"/>